<feature type="transmembrane region" description="Helical" evidence="9">
    <location>
        <begin position="132"/>
        <end position="157"/>
    </location>
</feature>
<evidence type="ECO:0000256" key="3">
    <source>
        <dbReference type="ARBA" id="ARBA00022448"/>
    </source>
</evidence>
<keyword evidence="7" id="KW-0762">Sugar transport</keyword>
<keyword evidence="5 9" id="KW-0812">Transmembrane</keyword>
<proteinExistence type="inferred from homology"/>
<dbReference type="PANTHER" id="PTHR30413:SF10">
    <property type="entry name" value="CAPSULE POLYSACCHARIDE EXPORT INNER-MEMBRANE PROTEIN CTRC"/>
    <property type="match status" value="1"/>
</dbReference>
<dbReference type="InterPro" id="IPR013525">
    <property type="entry name" value="ABC2_TM"/>
</dbReference>
<evidence type="ECO:0000256" key="6">
    <source>
        <dbReference type="ARBA" id="ARBA00022989"/>
    </source>
</evidence>
<feature type="transmembrane region" description="Helical" evidence="9">
    <location>
        <begin position="163"/>
        <end position="192"/>
    </location>
</feature>
<gene>
    <name evidence="11" type="ORF">XF2B_63420</name>
    <name evidence="12" type="ORF">XF3B_63870</name>
    <name evidence="13" type="ORF">XF5B_63690</name>
    <name evidence="14" type="ORF">XF6B_63350</name>
    <name evidence="15" type="ORF">XF9B_42060</name>
</gene>
<dbReference type="GO" id="GO:0005886">
    <property type="term" value="C:plasma membrane"/>
    <property type="evidence" value="ECO:0007669"/>
    <property type="project" value="UniProtKB-SubCell"/>
</dbReference>
<evidence type="ECO:0000256" key="8">
    <source>
        <dbReference type="ARBA" id="ARBA00023136"/>
    </source>
</evidence>
<dbReference type="AlphaFoldDB" id="A0A810A4M8"/>
<reference evidence="11" key="1">
    <citation type="submission" date="2020-05" db="EMBL/GenBank/DDBJ databases">
        <title>Complete genome sequence of Bradyrhizobium diazoefficiens XF2 isolated from soybean nodule.</title>
        <authorList>
            <person name="Noda R."/>
            <person name="Kakizaki K."/>
            <person name="Minamisawa K."/>
        </authorList>
    </citation>
    <scope>NUCLEOTIDE SEQUENCE</scope>
    <source>
        <strain evidence="11">XF2</strain>
    </source>
</reference>
<evidence type="ECO:0000313" key="11">
    <source>
        <dbReference type="EMBL" id="BCE32573.1"/>
    </source>
</evidence>
<dbReference type="EMBL" id="AP023095">
    <property type="protein sequence ID" value="BCE58857.1"/>
    <property type="molecule type" value="Genomic_DNA"/>
</dbReference>
<keyword evidence="3" id="KW-0813">Transport</keyword>
<evidence type="ECO:0000256" key="7">
    <source>
        <dbReference type="ARBA" id="ARBA00023047"/>
    </source>
</evidence>
<evidence type="ECO:0000256" key="9">
    <source>
        <dbReference type="SAM" id="Phobius"/>
    </source>
</evidence>
<evidence type="ECO:0000313" key="13">
    <source>
        <dbReference type="EMBL" id="BCE58857.1"/>
    </source>
</evidence>
<name>A0A810A4M8_9BRAD</name>
<feature type="transmembrane region" description="Helical" evidence="9">
    <location>
        <begin position="63"/>
        <end position="85"/>
    </location>
</feature>
<feature type="transmembrane region" description="Helical" evidence="9">
    <location>
        <begin position="255"/>
        <end position="276"/>
    </location>
</feature>
<feature type="domain" description="ABC-2 type transporter transmembrane" evidence="10">
    <location>
        <begin position="46"/>
        <end position="246"/>
    </location>
</feature>
<dbReference type="RefSeq" id="WP_182868997.1">
    <property type="nucleotide sequence ID" value="NZ_AP022638.1"/>
</dbReference>
<dbReference type="EMBL" id="AP023092">
    <property type="protein sequence ID" value="BCE32573.1"/>
    <property type="molecule type" value="Genomic_DNA"/>
</dbReference>
<dbReference type="GO" id="GO:0015774">
    <property type="term" value="P:polysaccharide transport"/>
    <property type="evidence" value="ECO:0007669"/>
    <property type="project" value="UniProtKB-KW"/>
</dbReference>
<evidence type="ECO:0000256" key="5">
    <source>
        <dbReference type="ARBA" id="ARBA00022692"/>
    </source>
</evidence>
<organism evidence="13">
    <name type="scientific">Bradyrhizobium diazoefficiens</name>
    <dbReference type="NCBI Taxonomy" id="1355477"/>
    <lineage>
        <taxon>Bacteria</taxon>
        <taxon>Pseudomonadati</taxon>
        <taxon>Pseudomonadota</taxon>
        <taxon>Alphaproteobacteria</taxon>
        <taxon>Hyphomicrobiales</taxon>
        <taxon>Nitrobacteraceae</taxon>
        <taxon>Bradyrhizobium</taxon>
    </lineage>
</organism>
<reference evidence="12" key="2">
    <citation type="submission" date="2020-05" db="EMBL/GenBank/DDBJ databases">
        <title>Complete genome sequence of Bradyrhizobium diazoefficiens XF3 isolated from soybean nodule.</title>
        <authorList>
            <person name="Noda R."/>
            <person name="Kakizaki K."/>
            <person name="Minamisawa K."/>
        </authorList>
    </citation>
    <scope>NUCLEOTIDE SEQUENCE</scope>
    <source>
        <strain evidence="12">XF3</strain>
    </source>
</reference>
<comment type="subcellular location">
    <subcellularLocation>
        <location evidence="1">Cell membrane</location>
        <topology evidence="1">Multi-pass membrane protein</topology>
    </subcellularLocation>
</comment>
<evidence type="ECO:0000313" key="12">
    <source>
        <dbReference type="EMBL" id="BCE41356.1"/>
    </source>
</evidence>
<keyword evidence="4" id="KW-1003">Cell membrane</keyword>
<evidence type="ECO:0000313" key="15">
    <source>
        <dbReference type="EMBL" id="BCE82785.1"/>
    </source>
</evidence>
<reference evidence="15" key="5">
    <citation type="submission" date="2020-05" db="EMBL/GenBank/DDBJ databases">
        <title>Complete genome sequence of Bradyrhizobium diazoefficiens XF9 isolated from soybean nodule.</title>
        <authorList>
            <person name="Noda R."/>
            <person name="Kakizaki K."/>
            <person name="Minamisawa K."/>
        </authorList>
    </citation>
    <scope>NUCLEOTIDE SEQUENCE</scope>
    <source>
        <strain evidence="15">XF9</strain>
    </source>
</reference>
<dbReference type="EMBL" id="AP023098">
    <property type="protein sequence ID" value="BCE82785.1"/>
    <property type="molecule type" value="Genomic_DNA"/>
</dbReference>
<dbReference type="Pfam" id="PF01061">
    <property type="entry name" value="ABC2_membrane"/>
    <property type="match status" value="1"/>
</dbReference>
<sequence length="287" mass="32963">MTIVLTPVEEEIRGISDTELSLRSLEISAAEDLWLGLFRRELWGRLGWLDVKRRYRRTTIGPFWTSITLAIYTFSVGFVGAALWHQDIFEYLPFLVSGMVVWMLVSSIAMESCNMFIAGQALFRNIRFEYSILVYALVWRNVLVLLHNFVVYFLVVVALKPSLLSFTLLLVVPGLALVILNAVWISLFLGLVCLRFRDVPQLVSSAIQISMLITPLFWPAGTVTGMRRILFVELNPLYHVLDVVRAPLVGRVPDAISYAVMIIMCIGGWWLTYAMFKRFRRRIAYWS</sequence>
<keyword evidence="6 9" id="KW-1133">Transmembrane helix</keyword>
<reference evidence="14" key="4">
    <citation type="submission" date="2020-05" db="EMBL/GenBank/DDBJ databases">
        <title>Complete genome sequence of Bradyrhizobium diazoefficiens XF6 isolated from soybean nodule.</title>
        <authorList>
            <person name="Noda R."/>
            <person name="Kakizaki K."/>
            <person name="Minamisawa K."/>
        </authorList>
    </citation>
    <scope>NUCLEOTIDE SEQUENCE</scope>
    <source>
        <strain evidence="14">XF6</strain>
    </source>
</reference>
<dbReference type="PANTHER" id="PTHR30413">
    <property type="entry name" value="INNER MEMBRANE TRANSPORT PERMEASE"/>
    <property type="match status" value="1"/>
</dbReference>
<evidence type="ECO:0000256" key="1">
    <source>
        <dbReference type="ARBA" id="ARBA00004651"/>
    </source>
</evidence>
<evidence type="ECO:0000313" key="14">
    <source>
        <dbReference type="EMBL" id="BCE67536.1"/>
    </source>
</evidence>
<keyword evidence="8 9" id="KW-0472">Membrane</keyword>
<accession>A0A810A4M8</accession>
<feature type="transmembrane region" description="Helical" evidence="9">
    <location>
        <begin position="91"/>
        <end position="111"/>
    </location>
</feature>
<evidence type="ECO:0000256" key="2">
    <source>
        <dbReference type="ARBA" id="ARBA00007783"/>
    </source>
</evidence>
<evidence type="ECO:0000256" key="4">
    <source>
        <dbReference type="ARBA" id="ARBA00022475"/>
    </source>
</evidence>
<keyword evidence="7" id="KW-0625">Polysaccharide transport</keyword>
<dbReference type="GO" id="GO:0015920">
    <property type="term" value="P:lipopolysaccharide transport"/>
    <property type="evidence" value="ECO:0007669"/>
    <property type="project" value="TreeGrafter"/>
</dbReference>
<dbReference type="GO" id="GO:0140359">
    <property type="term" value="F:ABC-type transporter activity"/>
    <property type="evidence" value="ECO:0007669"/>
    <property type="project" value="InterPro"/>
</dbReference>
<dbReference type="EMBL" id="AP023093">
    <property type="protein sequence ID" value="BCE41356.1"/>
    <property type="molecule type" value="Genomic_DNA"/>
</dbReference>
<protein>
    <submittedName>
        <fullName evidence="13">Sugar ABC transporter permease</fullName>
    </submittedName>
</protein>
<evidence type="ECO:0000259" key="10">
    <source>
        <dbReference type="Pfam" id="PF01061"/>
    </source>
</evidence>
<comment type="similarity">
    <text evidence="2">Belongs to the ABC-2 integral membrane protein family.</text>
</comment>
<reference evidence="13" key="3">
    <citation type="submission" date="2020-05" db="EMBL/GenBank/DDBJ databases">
        <title>Complete genome sequence of Bradyrhizobium diazoefficiens XF5 isolated from soybean nodule.</title>
        <authorList>
            <person name="Noda R."/>
            <person name="Kakizaki K."/>
            <person name="Minamisawa K."/>
        </authorList>
    </citation>
    <scope>NUCLEOTIDE SEQUENCE</scope>
    <source>
        <strain evidence="13">XF5</strain>
    </source>
</reference>
<dbReference type="EMBL" id="AP023096">
    <property type="protein sequence ID" value="BCE67536.1"/>
    <property type="molecule type" value="Genomic_DNA"/>
</dbReference>